<gene>
    <name evidence="1" type="ORF">FE784_37705</name>
</gene>
<dbReference type="Proteomes" id="UP000307943">
    <property type="component" value="Unassembled WGS sequence"/>
</dbReference>
<dbReference type="InterPro" id="IPR035901">
    <property type="entry name" value="GIY-YIG_endonuc_sf"/>
</dbReference>
<reference evidence="1 2" key="1">
    <citation type="submission" date="2019-05" db="EMBL/GenBank/DDBJ databases">
        <title>We sequenced the genome of Paenibacillus hemerocallicola KCTC 33185 for further insight into its adaptation and study the phylogeny of Paenibacillus.</title>
        <authorList>
            <person name="Narsing Rao M.P."/>
        </authorList>
    </citation>
    <scope>NUCLEOTIDE SEQUENCE [LARGE SCALE GENOMIC DNA]</scope>
    <source>
        <strain evidence="1 2">KCTC 33185</strain>
    </source>
</reference>
<comment type="caution">
    <text evidence="1">The sequence shown here is derived from an EMBL/GenBank/DDBJ whole genome shotgun (WGS) entry which is preliminary data.</text>
</comment>
<proteinExistence type="predicted"/>
<evidence type="ECO:0000313" key="2">
    <source>
        <dbReference type="Proteomes" id="UP000307943"/>
    </source>
</evidence>
<accession>A0A5C4SWC3</accession>
<organism evidence="1 2">
    <name type="scientific">Paenibacillus hemerocallicola</name>
    <dbReference type="NCBI Taxonomy" id="1172614"/>
    <lineage>
        <taxon>Bacteria</taxon>
        <taxon>Bacillati</taxon>
        <taxon>Bacillota</taxon>
        <taxon>Bacilli</taxon>
        <taxon>Bacillales</taxon>
        <taxon>Paenibacillaceae</taxon>
        <taxon>Paenibacillus</taxon>
    </lineage>
</organism>
<dbReference type="EMBL" id="VDCQ01000096">
    <property type="protein sequence ID" value="TNJ59084.1"/>
    <property type="molecule type" value="Genomic_DNA"/>
</dbReference>
<protein>
    <submittedName>
        <fullName evidence="1">GIY-YIG nuclease family protein</fullName>
    </submittedName>
</protein>
<keyword evidence="2" id="KW-1185">Reference proteome</keyword>
<dbReference type="SUPFAM" id="SSF82771">
    <property type="entry name" value="GIY-YIG endonuclease"/>
    <property type="match status" value="1"/>
</dbReference>
<dbReference type="Gene3D" id="3.40.1440.10">
    <property type="entry name" value="GIY-YIG endonuclease"/>
    <property type="match status" value="1"/>
</dbReference>
<dbReference type="RefSeq" id="WP_139607447.1">
    <property type="nucleotide sequence ID" value="NZ_VDCQ01000096.1"/>
</dbReference>
<dbReference type="OrthoDB" id="9134286at2"/>
<name>A0A5C4SWC3_9BACL</name>
<dbReference type="AlphaFoldDB" id="A0A5C4SWC3"/>
<sequence length="120" mass="14342">MDKNKRKELQEEYKQLKTYMGVIQITNNSNGKMYVDAYPNLKNKWLTIQSQLVMGRFANAQLQKEWKELGPEAFTYEVLEQKEADEVTDMRWELKQMEKPWLEKLQPYGDRGYKKSPMGK</sequence>
<dbReference type="CDD" id="cd10451">
    <property type="entry name" value="GIY-YIG_LuxR_like"/>
    <property type="match status" value="1"/>
</dbReference>
<evidence type="ECO:0000313" key="1">
    <source>
        <dbReference type="EMBL" id="TNJ59084.1"/>
    </source>
</evidence>